<gene>
    <name evidence="1" type="ORF">WICPIJ_008581</name>
</gene>
<protein>
    <submittedName>
        <fullName evidence="1">Uncharacterized protein</fullName>
    </submittedName>
</protein>
<evidence type="ECO:0000313" key="2">
    <source>
        <dbReference type="Proteomes" id="UP000774326"/>
    </source>
</evidence>
<dbReference type="AlphaFoldDB" id="A0A9P8PW37"/>
<comment type="caution">
    <text evidence="1">The sequence shown here is derived from an EMBL/GenBank/DDBJ whole genome shotgun (WGS) entry which is preliminary data.</text>
</comment>
<evidence type="ECO:0000313" key="1">
    <source>
        <dbReference type="EMBL" id="KAH3679532.1"/>
    </source>
</evidence>
<reference evidence="1" key="1">
    <citation type="journal article" date="2021" name="Open Biol.">
        <title>Shared evolutionary footprints suggest mitochondrial oxidative damage underlies multiple complex I losses in fungi.</title>
        <authorList>
            <person name="Schikora-Tamarit M.A."/>
            <person name="Marcet-Houben M."/>
            <person name="Nosek J."/>
            <person name="Gabaldon T."/>
        </authorList>
    </citation>
    <scope>NUCLEOTIDE SEQUENCE</scope>
    <source>
        <strain evidence="1">CBS2887</strain>
    </source>
</reference>
<organism evidence="1 2">
    <name type="scientific">Wickerhamomyces pijperi</name>
    <name type="common">Yeast</name>
    <name type="synonym">Pichia pijperi</name>
    <dbReference type="NCBI Taxonomy" id="599730"/>
    <lineage>
        <taxon>Eukaryota</taxon>
        <taxon>Fungi</taxon>
        <taxon>Dikarya</taxon>
        <taxon>Ascomycota</taxon>
        <taxon>Saccharomycotina</taxon>
        <taxon>Saccharomycetes</taxon>
        <taxon>Phaffomycetales</taxon>
        <taxon>Wickerhamomycetaceae</taxon>
        <taxon>Wickerhamomyces</taxon>
    </lineage>
</organism>
<keyword evidence="2" id="KW-1185">Reference proteome</keyword>
<dbReference type="Proteomes" id="UP000774326">
    <property type="component" value="Unassembled WGS sequence"/>
</dbReference>
<accession>A0A9P8PW37</accession>
<proteinExistence type="predicted"/>
<reference evidence="1" key="2">
    <citation type="submission" date="2021-01" db="EMBL/GenBank/DDBJ databases">
        <authorList>
            <person name="Schikora-Tamarit M.A."/>
        </authorList>
    </citation>
    <scope>NUCLEOTIDE SEQUENCE</scope>
    <source>
        <strain evidence="1">CBS2887</strain>
    </source>
</reference>
<dbReference type="EMBL" id="JAEUBG010004897">
    <property type="protein sequence ID" value="KAH3679532.1"/>
    <property type="molecule type" value="Genomic_DNA"/>
</dbReference>
<sequence length="155" mass="17383">MISVLFHKCLNSKFFGAESVVVKPCSTSASQSSSRSVYWSECRGVKDGESNLNEFLFETFGRASEEELLLILFGDEERFKEVELSLLDILRCEKVVPIVLMSSLATTDFFTLSFSLNACDRVFRREGALASWVLLVPLPPPSPNTNSFWSVVDHC</sequence>
<name>A0A9P8PW37_WICPI</name>